<dbReference type="Proteomes" id="UP000434172">
    <property type="component" value="Unassembled WGS sequence"/>
</dbReference>
<sequence>MRKNRLIAYGDTVLIVDLYLGAPGFSDTQVSIFVALSVSDLAVSFLRTSLNGAAKMAFGDVLPPKYQALSASEPITTTVKMWELLPNELRLQILECLLALKPERLAPYTTFCRPWQDRIEAILFEEVTLYVTNANILSGKTTASTLADIIRGPRIQDIKKLNIVVDFDPTSVNLVTDALQCRKELGAAFANVIDGTFEAMRGWKREQALFDLEIHEERSCGHHLIHYGSKLAARQENNIDCVRSIRHKEYNADRCHCCSYRGLLSIICSTMSKELRDIEFGFQRRDIKNLSIFEEGFEFVPAGVKSITVRNTTPSGFDLYDWMYYDFKVYPCSPSIVKVSQNLETLHISDPIENFLAGGSNSIIQTLDLRWWPNLKSLSVTSIQLRDFMFNTQLELDCMAEVARRMPQLRRLEFWCMAIRDERLDYAGRFLYRVNQDGAHLSWEAGLNHGYRFDWNPWRKVAQLHGAKMLNIIDSHLESTDGSDLDPYQKLLNFFETRLHSGKEVQKSKCERH</sequence>
<dbReference type="InterPro" id="IPR046676">
    <property type="entry name" value="DUF6546"/>
</dbReference>
<feature type="domain" description="DUF6546" evidence="1">
    <location>
        <begin position="332"/>
        <end position="477"/>
    </location>
</feature>
<evidence type="ECO:0000313" key="2">
    <source>
        <dbReference type="EMBL" id="KAF0320356.1"/>
    </source>
</evidence>
<organism evidence="2 3">
    <name type="scientific">Colletotrichum asianum</name>
    <dbReference type="NCBI Taxonomy" id="702518"/>
    <lineage>
        <taxon>Eukaryota</taxon>
        <taxon>Fungi</taxon>
        <taxon>Dikarya</taxon>
        <taxon>Ascomycota</taxon>
        <taxon>Pezizomycotina</taxon>
        <taxon>Sordariomycetes</taxon>
        <taxon>Hypocreomycetidae</taxon>
        <taxon>Glomerellales</taxon>
        <taxon>Glomerellaceae</taxon>
        <taxon>Colletotrichum</taxon>
        <taxon>Colletotrichum gloeosporioides species complex</taxon>
    </lineage>
</organism>
<gene>
    <name evidence="2" type="ORF">GQ607_012452</name>
</gene>
<keyword evidence="3" id="KW-1185">Reference proteome</keyword>
<name>A0A8H3W140_9PEZI</name>
<protein>
    <recommendedName>
        <fullName evidence="1">DUF6546 domain-containing protein</fullName>
    </recommendedName>
</protein>
<evidence type="ECO:0000259" key="1">
    <source>
        <dbReference type="Pfam" id="PF20183"/>
    </source>
</evidence>
<evidence type="ECO:0000313" key="3">
    <source>
        <dbReference type="Proteomes" id="UP000434172"/>
    </source>
</evidence>
<proteinExistence type="predicted"/>
<reference evidence="2 3" key="1">
    <citation type="submission" date="2019-12" db="EMBL/GenBank/DDBJ databases">
        <title>A genome sequence resource for the geographically widespread anthracnose pathogen Colletotrichum asianum.</title>
        <authorList>
            <person name="Meng Y."/>
        </authorList>
    </citation>
    <scope>NUCLEOTIDE SEQUENCE [LARGE SCALE GENOMIC DNA]</scope>
    <source>
        <strain evidence="2 3">ICMP 18580</strain>
    </source>
</reference>
<dbReference type="OrthoDB" id="4840417at2759"/>
<accession>A0A8H3W140</accession>
<dbReference type="EMBL" id="WOWK01000084">
    <property type="protein sequence ID" value="KAF0320356.1"/>
    <property type="molecule type" value="Genomic_DNA"/>
</dbReference>
<dbReference type="Pfam" id="PF20183">
    <property type="entry name" value="DUF6546"/>
    <property type="match status" value="1"/>
</dbReference>
<comment type="caution">
    <text evidence="2">The sequence shown here is derived from an EMBL/GenBank/DDBJ whole genome shotgun (WGS) entry which is preliminary data.</text>
</comment>
<dbReference type="AlphaFoldDB" id="A0A8H3W140"/>